<name>A0ABU6V7P7_9FABA</name>
<keyword evidence="3" id="KW-1185">Reference proteome</keyword>
<evidence type="ECO:0000313" key="2">
    <source>
        <dbReference type="EMBL" id="MED6169702.1"/>
    </source>
</evidence>
<dbReference type="PANTHER" id="PTHR46033">
    <property type="entry name" value="PROTEIN MAIN-LIKE 2"/>
    <property type="match status" value="1"/>
</dbReference>
<accession>A0ABU6V7P7</accession>
<dbReference type="Proteomes" id="UP001341840">
    <property type="component" value="Unassembled WGS sequence"/>
</dbReference>
<dbReference type="EMBL" id="JASCZI010151118">
    <property type="protein sequence ID" value="MED6169702.1"/>
    <property type="molecule type" value="Genomic_DNA"/>
</dbReference>
<dbReference type="InterPro" id="IPR044824">
    <property type="entry name" value="MAIN-like"/>
</dbReference>
<gene>
    <name evidence="2" type="ORF">PIB30_023726</name>
</gene>
<evidence type="ECO:0000313" key="3">
    <source>
        <dbReference type="Proteomes" id="UP001341840"/>
    </source>
</evidence>
<dbReference type="PANTHER" id="PTHR46033:SF1">
    <property type="entry name" value="PROTEIN MAIN-LIKE 2"/>
    <property type="match status" value="1"/>
</dbReference>
<evidence type="ECO:0000259" key="1">
    <source>
        <dbReference type="Pfam" id="PF10536"/>
    </source>
</evidence>
<dbReference type="Pfam" id="PF10536">
    <property type="entry name" value="PMD"/>
    <property type="match status" value="1"/>
</dbReference>
<protein>
    <recommendedName>
        <fullName evidence="1">Aminotransferase-like plant mobile domain-containing protein</fullName>
    </recommendedName>
</protein>
<sequence length="196" mass="23011">MHGNIFTVDHRVWGATREVQVRRHTRAYIMLLLSTQLFEDKTVARVPVRWIPFVDQLDDLGKYSWGSATLAWLYRKSNIRNMVTIAWTMLDRITHREFVYSSYMTPEVAFVAHLSRYLAGPGSRTIGRYLRWWYLAGRKFLAPEDALYARPPDEIPLEVTQRVFATPPQATQVDDVPNNRRAERRRMVGTRITDRD</sequence>
<comment type="caution">
    <text evidence="2">The sequence shown here is derived from an EMBL/GenBank/DDBJ whole genome shotgun (WGS) entry which is preliminary data.</text>
</comment>
<feature type="domain" description="Aminotransferase-like plant mobile" evidence="1">
    <location>
        <begin position="19"/>
        <end position="76"/>
    </location>
</feature>
<dbReference type="InterPro" id="IPR019557">
    <property type="entry name" value="AminoTfrase-like_pln_mobile"/>
</dbReference>
<reference evidence="2 3" key="1">
    <citation type="journal article" date="2023" name="Plants (Basel)">
        <title>Bridging the Gap: Combining Genomics and Transcriptomics Approaches to Understand Stylosanthes scabra, an Orphan Legume from the Brazilian Caatinga.</title>
        <authorList>
            <person name="Ferreira-Neto J.R.C."/>
            <person name="da Silva M.D."/>
            <person name="Binneck E."/>
            <person name="de Melo N.F."/>
            <person name="da Silva R.H."/>
            <person name="de Melo A.L.T.M."/>
            <person name="Pandolfi V."/>
            <person name="Bustamante F.O."/>
            <person name="Brasileiro-Vidal A.C."/>
            <person name="Benko-Iseppon A.M."/>
        </authorList>
    </citation>
    <scope>NUCLEOTIDE SEQUENCE [LARGE SCALE GENOMIC DNA]</scope>
    <source>
        <tissue evidence="2">Leaves</tissue>
    </source>
</reference>
<organism evidence="2 3">
    <name type="scientific">Stylosanthes scabra</name>
    <dbReference type="NCBI Taxonomy" id="79078"/>
    <lineage>
        <taxon>Eukaryota</taxon>
        <taxon>Viridiplantae</taxon>
        <taxon>Streptophyta</taxon>
        <taxon>Embryophyta</taxon>
        <taxon>Tracheophyta</taxon>
        <taxon>Spermatophyta</taxon>
        <taxon>Magnoliopsida</taxon>
        <taxon>eudicotyledons</taxon>
        <taxon>Gunneridae</taxon>
        <taxon>Pentapetalae</taxon>
        <taxon>rosids</taxon>
        <taxon>fabids</taxon>
        <taxon>Fabales</taxon>
        <taxon>Fabaceae</taxon>
        <taxon>Papilionoideae</taxon>
        <taxon>50 kb inversion clade</taxon>
        <taxon>dalbergioids sensu lato</taxon>
        <taxon>Dalbergieae</taxon>
        <taxon>Pterocarpus clade</taxon>
        <taxon>Stylosanthes</taxon>
    </lineage>
</organism>
<proteinExistence type="predicted"/>